<evidence type="ECO:0000256" key="5">
    <source>
        <dbReference type="SAM" id="Phobius"/>
    </source>
</evidence>
<dbReference type="PaxDb" id="29760-VIT_19s0015g02040.t01"/>
<dbReference type="AlphaFoldDB" id="F6I4Y0"/>
<gene>
    <name evidence="6" type="ordered locus">VIT_19s0015g02040</name>
</gene>
<dbReference type="InterPro" id="IPR006514">
    <property type="entry name" value="IRX15/GXM/AGM"/>
</dbReference>
<keyword evidence="4 5" id="KW-0472">Membrane</keyword>
<dbReference type="Pfam" id="PF21729">
    <property type="entry name" value="IRX15_IRX15L_GXM"/>
    <property type="match status" value="1"/>
</dbReference>
<dbReference type="HOGENOM" id="CLU_1301633_0_0_1"/>
<dbReference type="GO" id="GO:0005794">
    <property type="term" value="C:Golgi apparatus"/>
    <property type="evidence" value="ECO:0000318"/>
    <property type="project" value="GO_Central"/>
</dbReference>
<dbReference type="GO" id="GO:0000139">
    <property type="term" value="C:Golgi membrane"/>
    <property type="evidence" value="ECO:0007669"/>
    <property type="project" value="UniProtKB-SubCell"/>
</dbReference>
<keyword evidence="7" id="KW-1185">Reference proteome</keyword>
<dbReference type="OrthoDB" id="419167at2759"/>
<protein>
    <submittedName>
        <fullName evidence="6">Uncharacterized protein</fullName>
    </submittedName>
</protein>
<accession>F6I4Y0</accession>
<proteinExistence type="predicted"/>
<dbReference type="InParanoid" id="F6I4Y0"/>
<reference evidence="7" key="1">
    <citation type="journal article" date="2007" name="Nature">
        <title>The grapevine genome sequence suggests ancestral hexaploidization in major angiosperm phyla.</title>
        <authorList>
            <consortium name="The French-Italian Public Consortium for Grapevine Genome Characterization."/>
            <person name="Jaillon O."/>
            <person name="Aury J.-M."/>
            <person name="Noel B."/>
            <person name="Policriti A."/>
            <person name="Clepet C."/>
            <person name="Casagrande A."/>
            <person name="Choisne N."/>
            <person name="Aubourg S."/>
            <person name="Vitulo N."/>
            <person name="Jubin C."/>
            <person name="Vezzi A."/>
            <person name="Legeai F."/>
            <person name="Hugueney P."/>
            <person name="Dasilva C."/>
            <person name="Horner D."/>
            <person name="Mica E."/>
            <person name="Jublot D."/>
            <person name="Poulain J."/>
            <person name="Bruyere C."/>
            <person name="Billault A."/>
            <person name="Segurens B."/>
            <person name="Gouyvenoux M."/>
            <person name="Ugarte E."/>
            <person name="Cattonaro F."/>
            <person name="Anthouard V."/>
            <person name="Vico V."/>
            <person name="Del Fabbro C."/>
            <person name="Alaux M."/>
            <person name="Di Gaspero G."/>
            <person name="Dumas V."/>
            <person name="Felice N."/>
            <person name="Paillard S."/>
            <person name="Juman I."/>
            <person name="Moroldo M."/>
            <person name="Scalabrin S."/>
            <person name="Canaguier A."/>
            <person name="Le Clainche I."/>
            <person name="Malacrida G."/>
            <person name="Durand E."/>
            <person name="Pesole G."/>
            <person name="Laucou V."/>
            <person name="Chatelet P."/>
            <person name="Merdinoglu D."/>
            <person name="Delledonne M."/>
            <person name="Pezzotti M."/>
            <person name="Lecharny A."/>
            <person name="Scarpelli C."/>
            <person name="Artiguenave F."/>
            <person name="Pe M.E."/>
            <person name="Valle G."/>
            <person name="Morgante M."/>
            <person name="Caboche M."/>
            <person name="Adam-Blondon A.-F."/>
            <person name="Weissenbach J."/>
            <person name="Quetier F."/>
            <person name="Wincker P."/>
        </authorList>
    </citation>
    <scope>NUCLEOTIDE SEQUENCE [LARGE SCALE GENOMIC DNA]</scope>
    <source>
        <strain evidence="7">cv. Pinot noir / PN40024</strain>
    </source>
</reference>
<keyword evidence="2 5" id="KW-0812">Transmembrane</keyword>
<dbReference type="Proteomes" id="UP000009183">
    <property type="component" value="Chromosome 19"/>
</dbReference>
<dbReference type="GO" id="GO:0009834">
    <property type="term" value="P:plant-type secondary cell wall biogenesis"/>
    <property type="evidence" value="ECO:0000318"/>
    <property type="project" value="GO_Central"/>
</dbReference>
<evidence type="ECO:0000313" key="6">
    <source>
        <dbReference type="EMBL" id="CCB62075.1"/>
    </source>
</evidence>
<dbReference type="eggNOG" id="KOG2234">
    <property type="taxonomic scope" value="Eukaryota"/>
</dbReference>
<name>F6I4Y0_VITVI</name>
<keyword evidence="3 5" id="KW-1133">Transmembrane helix</keyword>
<evidence type="ECO:0000256" key="1">
    <source>
        <dbReference type="ARBA" id="ARBA00004194"/>
    </source>
</evidence>
<dbReference type="PANTHER" id="PTHR31444">
    <property type="entry name" value="OS11G0490100 PROTEIN"/>
    <property type="match status" value="1"/>
</dbReference>
<dbReference type="GO" id="GO:0045492">
    <property type="term" value="P:xylan biosynthetic process"/>
    <property type="evidence" value="ECO:0000318"/>
    <property type="project" value="GO_Central"/>
</dbReference>
<dbReference type="EMBL" id="FN596747">
    <property type="protein sequence ID" value="CCB62075.1"/>
    <property type="molecule type" value="Genomic_DNA"/>
</dbReference>
<evidence type="ECO:0000256" key="4">
    <source>
        <dbReference type="ARBA" id="ARBA00023136"/>
    </source>
</evidence>
<evidence type="ECO:0000313" key="7">
    <source>
        <dbReference type="Proteomes" id="UP000009183"/>
    </source>
</evidence>
<organism evidence="6 7">
    <name type="scientific">Vitis vinifera</name>
    <name type="common">Grape</name>
    <dbReference type="NCBI Taxonomy" id="29760"/>
    <lineage>
        <taxon>Eukaryota</taxon>
        <taxon>Viridiplantae</taxon>
        <taxon>Streptophyta</taxon>
        <taxon>Embryophyta</taxon>
        <taxon>Tracheophyta</taxon>
        <taxon>Spermatophyta</taxon>
        <taxon>Magnoliopsida</taxon>
        <taxon>eudicotyledons</taxon>
        <taxon>Gunneridae</taxon>
        <taxon>Pentapetalae</taxon>
        <taxon>rosids</taxon>
        <taxon>Vitales</taxon>
        <taxon>Vitaceae</taxon>
        <taxon>Viteae</taxon>
        <taxon>Vitis</taxon>
    </lineage>
</organism>
<evidence type="ECO:0000256" key="2">
    <source>
        <dbReference type="ARBA" id="ARBA00022692"/>
    </source>
</evidence>
<evidence type="ECO:0000256" key="3">
    <source>
        <dbReference type="ARBA" id="ARBA00022989"/>
    </source>
</evidence>
<sequence>MSNNSLLCSISGTYTRPDHSDDSVAQTQLIAILHYTTSKVILQQSLAEIKVSFDVLQSLTPCNFWVYGLGHDSIIWSFFNLRGIALFLEEDHKLVSPSAKTVSRANDRHRSKISSKHHALNVLLVVGDCILVGLQPILVFKFKAKRPKIGEKSLLSDSVFVQVARNNVLLAVPALLYAINNYLKFIMQLYFNAATVKMVSNLKVLVIAFCRR</sequence>
<feature type="transmembrane region" description="Helical" evidence="5">
    <location>
        <begin position="118"/>
        <end position="139"/>
    </location>
</feature>
<comment type="subcellular location">
    <subcellularLocation>
        <location evidence="1">Golgi apparatus membrane</location>
        <topology evidence="1">Single-pass membrane protein</topology>
    </subcellularLocation>
</comment>